<accession>A0AA36F4J8</accession>
<dbReference type="InterPro" id="IPR009057">
    <property type="entry name" value="Homeodomain-like_sf"/>
</dbReference>
<dbReference type="InterPro" id="IPR036388">
    <property type="entry name" value="WH-like_DNA-bd_sf"/>
</dbReference>
<sequence>MAQKGKELSDNLTKIIFNLHKNGLGYKLISKRIHISVNTVAKVIQKYKATGRRSNKHRVGRSSISTARDICHIQRCVMDDRRRPASSLAQEAFSIRGKSKKLLELEAGYGKYWICNHIVFL</sequence>
<name>A0AA36F4J8_OCTVU</name>
<organism evidence="2 3">
    <name type="scientific">Octopus vulgaris</name>
    <name type="common">Common octopus</name>
    <dbReference type="NCBI Taxonomy" id="6645"/>
    <lineage>
        <taxon>Eukaryota</taxon>
        <taxon>Metazoa</taxon>
        <taxon>Spiralia</taxon>
        <taxon>Lophotrochozoa</taxon>
        <taxon>Mollusca</taxon>
        <taxon>Cephalopoda</taxon>
        <taxon>Coleoidea</taxon>
        <taxon>Octopodiformes</taxon>
        <taxon>Octopoda</taxon>
        <taxon>Incirrata</taxon>
        <taxon>Octopodidae</taxon>
        <taxon>Octopus</taxon>
    </lineage>
</organism>
<evidence type="ECO:0000259" key="1">
    <source>
        <dbReference type="Pfam" id="PF25787"/>
    </source>
</evidence>
<dbReference type="InterPro" id="IPR057667">
    <property type="entry name" value="HTH_SB"/>
</dbReference>
<keyword evidence="3" id="KW-1185">Reference proteome</keyword>
<dbReference type="Pfam" id="PF25787">
    <property type="entry name" value="HTH_SB"/>
    <property type="match status" value="1"/>
</dbReference>
<dbReference type="EMBL" id="OX597819">
    <property type="protein sequence ID" value="CAI9724144.1"/>
    <property type="molecule type" value="Genomic_DNA"/>
</dbReference>
<protein>
    <submittedName>
        <fullName evidence="2">Transposase</fullName>
    </submittedName>
</protein>
<dbReference type="SUPFAM" id="SSF46689">
    <property type="entry name" value="Homeodomain-like"/>
    <property type="match status" value="1"/>
</dbReference>
<reference evidence="2" key="1">
    <citation type="submission" date="2023-08" db="EMBL/GenBank/DDBJ databases">
        <authorList>
            <person name="Alioto T."/>
            <person name="Alioto T."/>
            <person name="Gomez Garrido J."/>
        </authorList>
    </citation>
    <scope>NUCLEOTIDE SEQUENCE</scope>
</reference>
<evidence type="ECO:0000313" key="3">
    <source>
        <dbReference type="Proteomes" id="UP001162480"/>
    </source>
</evidence>
<dbReference type="Proteomes" id="UP001162480">
    <property type="component" value="Chromosome 6"/>
</dbReference>
<feature type="domain" description="Sleeping Beauty transposase HTH" evidence="1">
    <location>
        <begin position="3"/>
        <end position="51"/>
    </location>
</feature>
<evidence type="ECO:0000313" key="2">
    <source>
        <dbReference type="EMBL" id="CAI9724144.1"/>
    </source>
</evidence>
<gene>
    <name evidence="2" type="ORF">OCTVUL_1B007067</name>
</gene>
<proteinExistence type="predicted"/>
<dbReference type="AlphaFoldDB" id="A0AA36F4J8"/>
<dbReference type="Gene3D" id="1.10.10.10">
    <property type="entry name" value="Winged helix-like DNA-binding domain superfamily/Winged helix DNA-binding domain"/>
    <property type="match status" value="1"/>
</dbReference>